<dbReference type="AlphaFoldDB" id="Q3APN4"/>
<evidence type="ECO:0000256" key="4">
    <source>
        <dbReference type="ARBA" id="ARBA00022960"/>
    </source>
</evidence>
<evidence type="ECO:0000256" key="8">
    <source>
        <dbReference type="SAM" id="Phobius"/>
    </source>
</evidence>
<keyword evidence="6 7" id="KW-0961">Cell wall biogenesis/degradation</keyword>
<dbReference type="GO" id="GO:0008360">
    <property type="term" value="P:regulation of cell shape"/>
    <property type="evidence" value="ECO:0007669"/>
    <property type="project" value="UniProtKB-UniRule"/>
</dbReference>
<feature type="active site" description="Nucleophile" evidence="7">
    <location>
        <position position="484"/>
    </location>
</feature>
<dbReference type="Pfam" id="PF03734">
    <property type="entry name" value="YkuD"/>
    <property type="match status" value="1"/>
</dbReference>
<reference evidence="10" key="1">
    <citation type="submission" date="2005-08" db="EMBL/GenBank/DDBJ databases">
        <title>Complete sequence of Chlorobium chlorochromatii CaD3.</title>
        <authorList>
            <person name="Copeland A."/>
            <person name="Lucas S."/>
            <person name="Lapidus A."/>
            <person name="Barry K."/>
            <person name="Detter J.C."/>
            <person name="Glavina T."/>
            <person name="Hammon N."/>
            <person name="Israni S."/>
            <person name="Pitluck S."/>
            <person name="Bryant D."/>
            <person name="Schmutz J."/>
            <person name="Larimer F."/>
            <person name="Land M."/>
            <person name="Kyrpides N."/>
            <person name="Ivanova N."/>
            <person name="Richardson P."/>
        </authorList>
    </citation>
    <scope>NUCLEOTIDE SEQUENCE [LARGE SCALE GENOMIC DNA]</scope>
    <source>
        <strain evidence="10">CaD3</strain>
    </source>
</reference>
<organism evidence="10">
    <name type="scientific">Chlorobium chlorochromatii (strain CaD3)</name>
    <dbReference type="NCBI Taxonomy" id="340177"/>
    <lineage>
        <taxon>Bacteria</taxon>
        <taxon>Pseudomonadati</taxon>
        <taxon>Chlorobiota</taxon>
        <taxon>Chlorobiia</taxon>
        <taxon>Chlorobiales</taxon>
        <taxon>Chlorobiaceae</taxon>
        <taxon>Chlorobium/Pelodictyon group</taxon>
        <taxon>Chlorobium</taxon>
    </lineage>
</organism>
<keyword evidence="8" id="KW-1133">Transmembrane helix</keyword>
<dbReference type="Gene3D" id="1.10.101.10">
    <property type="entry name" value="PGBD-like superfamily/PGBD"/>
    <property type="match status" value="1"/>
</dbReference>
<keyword evidence="8" id="KW-0472">Membrane</keyword>
<evidence type="ECO:0000256" key="3">
    <source>
        <dbReference type="ARBA" id="ARBA00022679"/>
    </source>
</evidence>
<dbReference type="GO" id="GO:0071555">
    <property type="term" value="P:cell wall organization"/>
    <property type="evidence" value="ECO:0007669"/>
    <property type="project" value="UniProtKB-UniRule"/>
</dbReference>
<dbReference type="STRING" id="340177.Cag_1790"/>
<evidence type="ECO:0000256" key="2">
    <source>
        <dbReference type="ARBA" id="ARBA00005992"/>
    </source>
</evidence>
<name>Q3APN4_CHLCH</name>
<accession>Q3APN4</accession>
<dbReference type="GO" id="GO:0016740">
    <property type="term" value="F:transferase activity"/>
    <property type="evidence" value="ECO:0007669"/>
    <property type="project" value="UniProtKB-KW"/>
</dbReference>
<keyword evidence="5 7" id="KW-0573">Peptidoglycan synthesis</keyword>
<dbReference type="PANTHER" id="PTHR41533">
    <property type="entry name" value="L,D-TRANSPEPTIDASE HI_1667-RELATED"/>
    <property type="match status" value="1"/>
</dbReference>
<dbReference type="SUPFAM" id="SSF47090">
    <property type="entry name" value="PGBD-like"/>
    <property type="match status" value="1"/>
</dbReference>
<dbReference type="InterPro" id="IPR036366">
    <property type="entry name" value="PGBDSf"/>
</dbReference>
<dbReference type="InterPro" id="IPR005490">
    <property type="entry name" value="LD_TPept_cat_dom"/>
</dbReference>
<evidence type="ECO:0000256" key="7">
    <source>
        <dbReference type="PROSITE-ProRule" id="PRU01373"/>
    </source>
</evidence>
<dbReference type="Pfam" id="PF01471">
    <property type="entry name" value="PG_binding_1"/>
    <property type="match status" value="1"/>
</dbReference>
<evidence type="ECO:0000259" key="9">
    <source>
        <dbReference type="PROSITE" id="PS52029"/>
    </source>
</evidence>
<keyword evidence="3" id="KW-0808">Transferase</keyword>
<protein>
    <recommendedName>
        <fullName evidence="9">L,D-TPase catalytic domain-containing protein</fullName>
    </recommendedName>
</protein>
<gene>
    <name evidence="10" type="ordered locus">Cag_1790</name>
</gene>
<dbReference type="GO" id="GO:0009252">
    <property type="term" value="P:peptidoglycan biosynthetic process"/>
    <property type="evidence" value="ECO:0007669"/>
    <property type="project" value="UniProtKB-UniPathway"/>
</dbReference>
<dbReference type="Gene3D" id="2.40.440.10">
    <property type="entry name" value="L,D-transpeptidase catalytic domain-like"/>
    <property type="match status" value="1"/>
</dbReference>
<dbReference type="InterPro" id="IPR002477">
    <property type="entry name" value="Peptidoglycan-bd-like"/>
</dbReference>
<dbReference type="InterPro" id="IPR045380">
    <property type="entry name" value="LD_TPept_scaffold_dom"/>
</dbReference>
<feature type="domain" description="L,D-TPase catalytic" evidence="9">
    <location>
        <begin position="333"/>
        <end position="510"/>
    </location>
</feature>
<dbReference type="Pfam" id="PF20142">
    <property type="entry name" value="Scaffold"/>
    <property type="match status" value="1"/>
</dbReference>
<dbReference type="InterPro" id="IPR038063">
    <property type="entry name" value="Transpep_catalytic_dom"/>
</dbReference>
<keyword evidence="4 7" id="KW-0133">Cell shape</keyword>
<dbReference type="InterPro" id="IPR036365">
    <property type="entry name" value="PGBD-like_sf"/>
</dbReference>
<dbReference type="eggNOG" id="COG2989">
    <property type="taxonomic scope" value="Bacteria"/>
</dbReference>
<evidence type="ECO:0000256" key="6">
    <source>
        <dbReference type="ARBA" id="ARBA00023316"/>
    </source>
</evidence>
<dbReference type="EMBL" id="CP000108">
    <property type="protein sequence ID" value="ABB29041.1"/>
    <property type="molecule type" value="Genomic_DNA"/>
</dbReference>
<dbReference type="OrthoDB" id="9778545at2"/>
<keyword evidence="8" id="KW-0812">Transmembrane</keyword>
<dbReference type="PROSITE" id="PS52029">
    <property type="entry name" value="LD_TPASE"/>
    <property type="match status" value="1"/>
</dbReference>
<feature type="active site" description="Proton donor/acceptor" evidence="7">
    <location>
        <position position="465"/>
    </location>
</feature>
<dbReference type="HOGENOM" id="CLU_020360_3_4_10"/>
<feature type="transmembrane region" description="Helical" evidence="8">
    <location>
        <begin position="21"/>
        <end position="41"/>
    </location>
</feature>
<dbReference type="InterPro" id="IPR052905">
    <property type="entry name" value="LD-transpeptidase_YkuD-like"/>
</dbReference>
<comment type="similarity">
    <text evidence="2">Belongs to the YkuD family.</text>
</comment>
<proteinExistence type="inferred from homology"/>
<evidence type="ECO:0000313" key="10">
    <source>
        <dbReference type="EMBL" id="ABB29041.1"/>
    </source>
</evidence>
<dbReference type="UniPathway" id="UPA00219"/>
<comment type="pathway">
    <text evidence="1 7">Cell wall biogenesis; peptidoglycan biosynthesis.</text>
</comment>
<dbReference type="GO" id="GO:0004180">
    <property type="term" value="F:carboxypeptidase activity"/>
    <property type="evidence" value="ECO:0007669"/>
    <property type="project" value="UniProtKB-ARBA"/>
</dbReference>
<dbReference type="KEGG" id="cch:Cag_1790"/>
<dbReference type="CDD" id="cd16913">
    <property type="entry name" value="YkuD_like"/>
    <property type="match status" value="1"/>
</dbReference>
<evidence type="ECO:0000256" key="1">
    <source>
        <dbReference type="ARBA" id="ARBA00004752"/>
    </source>
</evidence>
<evidence type="ECO:0000256" key="5">
    <source>
        <dbReference type="ARBA" id="ARBA00022984"/>
    </source>
</evidence>
<dbReference type="PANTHER" id="PTHR41533:SF2">
    <property type="entry name" value="BLR7131 PROTEIN"/>
    <property type="match status" value="1"/>
</dbReference>
<sequence length="563" mass="63659">MAILTRSMVLQRQASPYQFRFALIRCIAVLMLCAPISLYAAEEVQQAESAAWKRDVALRLEKYCITVFRSPGSGKTRENNLRVARFYATRSYQPLWSSTTMTQELATSLNAAFEHGLTPAEYDVAGELPRWMALTNRSAAAQARYDVLATRAFLTLATHLRYGKLDPVRFEPTWNFSSPPNLFHFDELLARTLQRTSPSEVLNGLLPRDPGYDVLKKELARYREIAKNGGWSAIPAGTLLQEGSRDARVPLLRQRLAASGDISSSAVADTTTLYNPDVTKAVKRFQQQHGLWSDGVVGATTLRAINVSADERIGQLRVNLERCRWLLHDISPTSVIVNIPAYTLHYFEQGDRRWSTRVIVGQPKRPTPVFRADMQLLILNPRWVVPSTVLAKDVLPAVIKDPAYLRKKKLRVVDENGTIIDPATIKWSSYSASTLPYRLQQKSGDDGALGRIKFLMPNRYTIYLHDTPDKALFQKTQRAFSSGCIRVQHPEELARLVLRHSNRESRPSLESRIKSGATSTIRLPQQIPVYLIYLTALPCNNKAEFREDIYHRDPQILKALDAK</sequence>
<dbReference type="SUPFAM" id="SSF141523">
    <property type="entry name" value="L,D-transpeptidase catalytic domain-like"/>
    <property type="match status" value="1"/>
</dbReference>